<evidence type="ECO:0000256" key="2">
    <source>
        <dbReference type="ARBA" id="ARBA00004430"/>
    </source>
</evidence>
<keyword evidence="5" id="KW-0282">Flagellum</keyword>
<keyword evidence="4" id="KW-0963">Cytoplasm</keyword>
<keyword evidence="7" id="KW-0969">Cilium</keyword>
<dbReference type="Pfam" id="PF24667">
    <property type="entry name" value="MORN_DRC7"/>
    <property type="match status" value="1"/>
</dbReference>
<evidence type="ECO:0000256" key="10">
    <source>
        <dbReference type="SAM" id="MobiDB-lite"/>
    </source>
</evidence>
<evidence type="ECO:0000256" key="5">
    <source>
        <dbReference type="ARBA" id="ARBA00022846"/>
    </source>
</evidence>
<dbReference type="InterPro" id="IPR033551">
    <property type="entry name" value="DRC7/lobo"/>
</dbReference>
<dbReference type="InterPro" id="IPR038765">
    <property type="entry name" value="Papain-like_cys_pep_sf"/>
</dbReference>
<evidence type="ECO:0000256" key="7">
    <source>
        <dbReference type="ARBA" id="ARBA00023069"/>
    </source>
</evidence>
<evidence type="ECO:0000256" key="3">
    <source>
        <dbReference type="ARBA" id="ARBA00010738"/>
    </source>
</evidence>
<evidence type="ECO:0000256" key="1">
    <source>
        <dbReference type="ARBA" id="ARBA00004230"/>
    </source>
</evidence>
<dbReference type="SUPFAM" id="SSF54001">
    <property type="entry name" value="Cysteine proteinases"/>
    <property type="match status" value="1"/>
</dbReference>
<evidence type="ECO:0000256" key="8">
    <source>
        <dbReference type="ARBA" id="ARBA00023212"/>
    </source>
</evidence>
<feature type="domain" description="Dynein regulatory complex subunit 7 MORN" evidence="11">
    <location>
        <begin position="338"/>
        <end position="562"/>
    </location>
</feature>
<dbReference type="InterPro" id="IPR056292">
    <property type="entry name" value="DRC7_C"/>
</dbReference>
<dbReference type="PANTHER" id="PTHR35249">
    <property type="entry name" value="DYNEIN REGULATORY COMPLEX SUBUNIT 7"/>
    <property type="match status" value="1"/>
</dbReference>
<dbReference type="PANTHER" id="PTHR35249:SF2">
    <property type="entry name" value="DYNEIN REGULATORY COMPLEX SUBUNIT 7"/>
    <property type="match status" value="1"/>
</dbReference>
<keyword evidence="14" id="KW-1185">Reference proteome</keyword>
<name>A0A3Q3WU05_MOLML</name>
<evidence type="ECO:0000259" key="11">
    <source>
        <dbReference type="Pfam" id="PF24667"/>
    </source>
</evidence>
<feature type="region of interest" description="Disordered" evidence="10">
    <location>
        <begin position="715"/>
        <end position="742"/>
    </location>
</feature>
<dbReference type="Ensembl" id="ENSMMOT00000012930.1">
    <property type="protein sequence ID" value="ENSMMOP00000012719.1"/>
    <property type="gene ID" value="ENSMMOG00000009771.1"/>
</dbReference>
<evidence type="ECO:0000313" key="13">
    <source>
        <dbReference type="Ensembl" id="ENSMMOP00000012719.1"/>
    </source>
</evidence>
<feature type="compositionally biased region" description="Basic and acidic residues" evidence="10">
    <location>
        <begin position="715"/>
        <end position="736"/>
    </location>
</feature>
<comment type="subcellular location">
    <subcellularLocation>
        <location evidence="1">Cell projection</location>
        <location evidence="1">Cilium</location>
        <location evidence="1">Flagellum</location>
    </subcellularLocation>
    <subcellularLocation>
        <location evidence="2">Cytoplasm</location>
        <location evidence="2">Cytoskeleton</location>
        <location evidence="2">Cilium axoneme</location>
    </subcellularLocation>
</comment>
<accession>A0A3Q3WU05</accession>
<feature type="domain" description="Dynein regulatory complex subunit 7 C-terminal" evidence="12">
    <location>
        <begin position="632"/>
        <end position="740"/>
    </location>
</feature>
<organism evidence="13 14">
    <name type="scientific">Mola mola</name>
    <name type="common">Ocean sunfish</name>
    <name type="synonym">Tetraodon mola</name>
    <dbReference type="NCBI Taxonomy" id="94237"/>
    <lineage>
        <taxon>Eukaryota</taxon>
        <taxon>Metazoa</taxon>
        <taxon>Chordata</taxon>
        <taxon>Craniata</taxon>
        <taxon>Vertebrata</taxon>
        <taxon>Euteleostomi</taxon>
        <taxon>Actinopterygii</taxon>
        <taxon>Neopterygii</taxon>
        <taxon>Teleostei</taxon>
        <taxon>Neoteleostei</taxon>
        <taxon>Acanthomorphata</taxon>
        <taxon>Eupercaria</taxon>
        <taxon>Tetraodontiformes</taxon>
        <taxon>Molidae</taxon>
        <taxon>Mola</taxon>
    </lineage>
</organism>
<evidence type="ECO:0000259" key="12">
    <source>
        <dbReference type="Pfam" id="PF24671"/>
    </source>
</evidence>
<dbReference type="STRING" id="94237.ENSMMOP00000012719"/>
<evidence type="ECO:0000256" key="6">
    <source>
        <dbReference type="ARBA" id="ARBA00023054"/>
    </source>
</evidence>
<keyword evidence="8" id="KW-0206">Cytoskeleton</keyword>
<dbReference type="GO" id="GO:0030317">
    <property type="term" value="P:flagellated sperm motility"/>
    <property type="evidence" value="ECO:0007669"/>
    <property type="project" value="TreeGrafter"/>
</dbReference>
<dbReference type="GO" id="GO:0031514">
    <property type="term" value="C:motile cilium"/>
    <property type="evidence" value="ECO:0007669"/>
    <property type="project" value="UniProtKB-SubCell"/>
</dbReference>
<feature type="compositionally biased region" description="Basic and acidic residues" evidence="10">
    <location>
        <begin position="7"/>
        <end position="21"/>
    </location>
</feature>
<evidence type="ECO:0000313" key="14">
    <source>
        <dbReference type="Proteomes" id="UP000261620"/>
    </source>
</evidence>
<evidence type="ECO:0000256" key="9">
    <source>
        <dbReference type="ARBA" id="ARBA00023273"/>
    </source>
</evidence>
<keyword evidence="9" id="KW-0966">Cell projection</keyword>
<dbReference type="AlphaFoldDB" id="A0A3Q3WU05"/>
<evidence type="ECO:0000256" key="4">
    <source>
        <dbReference type="ARBA" id="ARBA00022490"/>
    </source>
</evidence>
<dbReference type="InterPro" id="IPR056291">
    <property type="entry name" value="MORN_DRC7"/>
</dbReference>
<dbReference type="Pfam" id="PF24671">
    <property type="entry name" value="DRC7_C"/>
    <property type="match status" value="1"/>
</dbReference>
<dbReference type="OMA" id="CRDDYIT"/>
<comment type="similarity">
    <text evidence="3">Belongs to the DRC7 family.</text>
</comment>
<protein>
    <submittedName>
        <fullName evidence="13">Uncharacterized protein</fullName>
    </submittedName>
</protein>
<reference evidence="13" key="1">
    <citation type="submission" date="2025-08" db="UniProtKB">
        <authorList>
            <consortium name="Ensembl"/>
        </authorList>
    </citation>
    <scope>IDENTIFICATION</scope>
</reference>
<dbReference type="GO" id="GO:0005930">
    <property type="term" value="C:axoneme"/>
    <property type="evidence" value="ECO:0007669"/>
    <property type="project" value="UniProtKB-SubCell"/>
</dbReference>
<keyword evidence="6" id="KW-0175">Coiled coil</keyword>
<sequence length="742" mass="87092">WSQTARSEQEEQEAQRSRRADLPVLTSLDPDADRLSPESYKVNSIRETRMLAIADNYQRQFAHLFPDRKQLLLCPVNECGVKKFVSTTIRPTLPAHPELLEWQGCASFVADFVSVTLLDPPGDTYLFSPTSVLRSQRATCVESATLLCSLLLGANYDAYCVLGYASREMCLRKDLELQVFRANSQPETDTMVPKRELKSRFLIQQEKKKRDAEAVLLQEVAQEEIEQRPDDPLRGLWVHCWVLVMSGCRSIKENFIIDPLTGNSYPTNDDNFLGVESIWNNFNYYANMQDCSNGCAVSAPKQTYCPFSKESQPWVFDMPTSWVSAFIISKNDLESRWPGAEKMIRYRKAKLEKFALYKRPDGLVTRLTTFKDLKCTEVVSVQDWYQQRSDHLEERESNKLNNTTTERFSPGRHCHLLLHRYTDTEREMVFSSVRVDSLVRRVELLGEMTETFEGRDDYLCHRQVQFADTDYETDPIIRRLKVKRLVERFHRDRSKPADEDVAERVFWLAERRIEVTYHLADDRYIPSKRRFIKPRESTEIWKVEDFTADMASTYQVQTANTQLSNPWISEPPVLKPPDWLIGLLVLELIFFEEREELRNLPPERLPAKEQRRQQEEENDILAPYLNRLGNPETLSAEDAKKLFHECLSEFTLRQVEDASRIQERYEKETKELKAKQKWYQQNQLHISKEQEEEYQEFCAEKTLHMRVAKKRLSMHKEAARQRHHDLEEKLRQDPRLAPHLLS</sequence>
<reference evidence="13" key="2">
    <citation type="submission" date="2025-09" db="UniProtKB">
        <authorList>
            <consortium name="Ensembl"/>
        </authorList>
    </citation>
    <scope>IDENTIFICATION</scope>
</reference>
<proteinExistence type="inferred from homology"/>
<feature type="region of interest" description="Disordered" evidence="10">
    <location>
        <begin position="1"/>
        <end position="32"/>
    </location>
</feature>
<dbReference type="Proteomes" id="UP000261620">
    <property type="component" value="Unplaced"/>
</dbReference>